<evidence type="ECO:0000313" key="4">
    <source>
        <dbReference type="EMBL" id="SCC82612.1"/>
    </source>
</evidence>
<dbReference type="InterPro" id="IPR018392">
    <property type="entry name" value="LysM"/>
</dbReference>
<feature type="region of interest" description="Disordered" evidence="1">
    <location>
        <begin position="440"/>
        <end position="527"/>
    </location>
</feature>
<dbReference type="Proteomes" id="UP000182800">
    <property type="component" value="Unassembled WGS sequence"/>
</dbReference>
<evidence type="ECO:0000259" key="2">
    <source>
        <dbReference type="PROSITE" id="PS51782"/>
    </source>
</evidence>
<evidence type="ECO:0000256" key="1">
    <source>
        <dbReference type="SAM" id="MobiDB-lite"/>
    </source>
</evidence>
<dbReference type="CDD" id="cd00118">
    <property type="entry name" value="LysM"/>
    <property type="match status" value="1"/>
</dbReference>
<protein>
    <submittedName>
        <fullName evidence="4">Nucleoid-associated protein YgaU, contains BON and LysM domains</fullName>
    </submittedName>
</protein>
<accession>A0A0P7XBR3</accession>
<dbReference type="SMART" id="SM00257">
    <property type="entry name" value="LysM"/>
    <property type="match status" value="1"/>
</dbReference>
<feature type="domain" description="LysM" evidence="2">
    <location>
        <begin position="535"/>
        <end position="584"/>
    </location>
</feature>
<dbReference type="PATRIC" id="fig|1653334.4.peg.1967"/>
<dbReference type="PANTHER" id="PTHR34700:SF4">
    <property type="entry name" value="PHAGE-LIKE ELEMENT PBSX PROTEIN XKDP"/>
    <property type="match status" value="1"/>
</dbReference>
<dbReference type="SUPFAM" id="SSF54106">
    <property type="entry name" value="LysM domain"/>
    <property type="match status" value="1"/>
</dbReference>
<reference evidence="4 6" key="2">
    <citation type="submission" date="2016-08" db="EMBL/GenBank/DDBJ databases">
        <authorList>
            <person name="Varghese N."/>
            <person name="Submissions Spin"/>
        </authorList>
    </citation>
    <scope>NUCLEOTIDE SEQUENCE [LARGE SCALE GENOMIC DNA]</scope>
    <source>
        <strain evidence="4 6">HL-109</strain>
    </source>
</reference>
<evidence type="ECO:0000313" key="6">
    <source>
        <dbReference type="Proteomes" id="UP000182800"/>
    </source>
</evidence>
<dbReference type="RefSeq" id="WP_074446412.1">
    <property type="nucleotide sequence ID" value="NZ_FMBM01000003.1"/>
</dbReference>
<dbReference type="Pfam" id="PF01476">
    <property type="entry name" value="LysM"/>
    <property type="match status" value="1"/>
</dbReference>
<feature type="region of interest" description="Disordered" evidence="1">
    <location>
        <begin position="32"/>
        <end position="113"/>
    </location>
</feature>
<dbReference type="InterPro" id="IPR036779">
    <property type="entry name" value="LysM_dom_sf"/>
</dbReference>
<feature type="region of interest" description="Disordered" evidence="1">
    <location>
        <begin position="264"/>
        <end position="327"/>
    </location>
</feature>
<evidence type="ECO:0000313" key="3">
    <source>
        <dbReference type="EMBL" id="KPQ12711.1"/>
    </source>
</evidence>
<gene>
    <name evidence="4" type="ORF">GA0071312_3619</name>
    <name evidence="3" type="ORF">HLUCCO17_01045</name>
</gene>
<dbReference type="EMBL" id="FMBM01000003">
    <property type="protein sequence ID" value="SCC82612.1"/>
    <property type="molecule type" value="Genomic_DNA"/>
</dbReference>
<dbReference type="OrthoDB" id="370541at2"/>
<dbReference type="EMBL" id="LJSX01000001">
    <property type="protein sequence ID" value="KPQ12711.1"/>
    <property type="molecule type" value="Genomic_DNA"/>
</dbReference>
<feature type="compositionally biased region" description="Low complexity" evidence="1">
    <location>
        <begin position="440"/>
        <end position="455"/>
    </location>
</feature>
<name>A0A0P7XBR3_9HYPH</name>
<dbReference type="Gene3D" id="3.10.350.10">
    <property type="entry name" value="LysM domain"/>
    <property type="match status" value="1"/>
</dbReference>
<proteinExistence type="predicted"/>
<dbReference type="PROSITE" id="PS51782">
    <property type="entry name" value="LYSM"/>
    <property type="match status" value="1"/>
</dbReference>
<dbReference type="InterPro" id="IPR052196">
    <property type="entry name" value="Bact_Kbp"/>
</dbReference>
<reference evidence="3 5" key="1">
    <citation type="submission" date="2015-09" db="EMBL/GenBank/DDBJ databases">
        <title>Identification and resolution of microdiversity through metagenomic sequencing of parallel consortia.</title>
        <authorList>
            <person name="Nelson W.C."/>
            <person name="Romine M.F."/>
            <person name="Lindemann S.R."/>
        </authorList>
    </citation>
    <scope>NUCLEOTIDE SEQUENCE [LARGE SCALE GENOMIC DNA]</scope>
    <source>
        <strain evidence="3">HL-109</strain>
    </source>
</reference>
<dbReference type="AlphaFoldDB" id="A0A0P7XBR3"/>
<feature type="region of interest" description="Disordered" evidence="1">
    <location>
        <begin position="127"/>
        <end position="148"/>
    </location>
</feature>
<dbReference type="STRING" id="1653334.GA0071312_3619"/>
<feature type="compositionally biased region" description="Low complexity" evidence="1">
    <location>
        <begin position="505"/>
        <end position="522"/>
    </location>
</feature>
<dbReference type="Proteomes" id="UP000050497">
    <property type="component" value="Unassembled WGS sequence"/>
</dbReference>
<sequence>MIFGLSRTVFFAGLIATAGAAGGLWYVMSEDERSAPVAQRESVTRQDAAPSQAEVRAPADQTAQVEAEREAIEPGPSNEPADRARATGETDAQATRDGIEGVPQDAVSQSDAGTAQIETPIEENVTALGDPAAPAPEAEPENGQPRLPAFDTVRVEPTGEAVIAGRDAPQGEVALLRDGEVYDETYAGPSGAFVFIPEPFPVGTSDVALRATDADGNVLMSRESVTIIVDADRLQMPMVALTAPGRPTEVLSRPEPAQVAEVAVQETTSSEAPAEVRATRDAVEPDDVAGSPEESDASGADVAQQMPREPGTAETAMPESDAMATDETETTVAAIDPDADNTAQPVAARPGVRIVAVEAETGGGLFVSGEADAQAAIRLYLNDTLVARAEADDAGGVSFAIRRGVRAGRYQVRLDDVDPETGTVLSRAEVGFTFPEAVAAAQPEPQPAPAAEARAPTPPAVQAGEAEQAGSPSTAPEATEAEIAEAQDSAAREPQRQAESADALPGTATEAESPPEAPATVAERPEATVVVPELSTASVERGDSLWRISRQVYGRGIRYTEIFEANQDQIRNPDLIYPGQVFVLPPDAEAAQDGPEAQAPAAQ</sequence>
<comment type="caution">
    <text evidence="3">The sequence shown here is derived from an EMBL/GenBank/DDBJ whole genome shotgun (WGS) entry which is preliminary data.</text>
</comment>
<dbReference type="PANTHER" id="PTHR34700">
    <property type="entry name" value="POTASSIUM BINDING PROTEIN KBP"/>
    <property type="match status" value="1"/>
</dbReference>
<evidence type="ECO:0000313" key="5">
    <source>
        <dbReference type="Proteomes" id="UP000050497"/>
    </source>
</evidence>
<organism evidence="3 5">
    <name type="scientific">Saliniramus fredricksonii</name>
    <dbReference type="NCBI Taxonomy" id="1653334"/>
    <lineage>
        <taxon>Bacteria</taxon>
        <taxon>Pseudomonadati</taxon>
        <taxon>Pseudomonadota</taxon>
        <taxon>Alphaproteobacteria</taxon>
        <taxon>Hyphomicrobiales</taxon>
        <taxon>Salinarimonadaceae</taxon>
        <taxon>Saliniramus</taxon>
    </lineage>
</organism>
<keyword evidence="6" id="KW-1185">Reference proteome</keyword>